<gene>
    <name evidence="1" type="ORF">JAAARDRAFT_418899</name>
</gene>
<evidence type="ECO:0000313" key="1">
    <source>
        <dbReference type="EMBL" id="KDQ53955.1"/>
    </source>
</evidence>
<evidence type="ECO:0000313" key="2">
    <source>
        <dbReference type="Proteomes" id="UP000027265"/>
    </source>
</evidence>
<dbReference type="Proteomes" id="UP000027265">
    <property type="component" value="Unassembled WGS sequence"/>
</dbReference>
<name>A0A067PJF7_9AGAM</name>
<dbReference type="EMBL" id="KL197731">
    <property type="protein sequence ID" value="KDQ53955.1"/>
    <property type="molecule type" value="Genomic_DNA"/>
</dbReference>
<dbReference type="HOGENOM" id="CLU_1602974_0_0_1"/>
<dbReference type="InParanoid" id="A0A067PJF7"/>
<accession>A0A067PJF7</accession>
<organism evidence="1 2">
    <name type="scientific">Jaapia argillacea MUCL 33604</name>
    <dbReference type="NCBI Taxonomy" id="933084"/>
    <lineage>
        <taxon>Eukaryota</taxon>
        <taxon>Fungi</taxon>
        <taxon>Dikarya</taxon>
        <taxon>Basidiomycota</taxon>
        <taxon>Agaricomycotina</taxon>
        <taxon>Agaricomycetes</taxon>
        <taxon>Agaricomycetidae</taxon>
        <taxon>Jaapiales</taxon>
        <taxon>Jaapiaceae</taxon>
        <taxon>Jaapia</taxon>
    </lineage>
</organism>
<sequence length="166" mass="18537">MQSIELRSSSALCLGKLEQVRQGYGLIKTLPKVIGRGENAATTWYLGTVICCGVRHSRHWRVYAHSAAARPVDVGHRQRHFCRRTRWKPGFFSIITYSRLLLTCIPSSSLGLKVHKDIPCASRLCYQVPEVHDGKGVSQSFACSRDHAPHTRAYLSAWSSTMILAG</sequence>
<dbReference type="AlphaFoldDB" id="A0A067PJF7"/>
<proteinExistence type="predicted"/>
<keyword evidence="2" id="KW-1185">Reference proteome</keyword>
<protein>
    <submittedName>
        <fullName evidence="1">Uncharacterized protein</fullName>
    </submittedName>
</protein>
<reference evidence="2" key="1">
    <citation type="journal article" date="2014" name="Proc. Natl. Acad. Sci. U.S.A.">
        <title>Extensive sampling of basidiomycete genomes demonstrates inadequacy of the white-rot/brown-rot paradigm for wood decay fungi.</title>
        <authorList>
            <person name="Riley R."/>
            <person name="Salamov A.A."/>
            <person name="Brown D.W."/>
            <person name="Nagy L.G."/>
            <person name="Floudas D."/>
            <person name="Held B.W."/>
            <person name="Levasseur A."/>
            <person name="Lombard V."/>
            <person name="Morin E."/>
            <person name="Otillar R."/>
            <person name="Lindquist E.A."/>
            <person name="Sun H."/>
            <person name="LaButti K.M."/>
            <person name="Schmutz J."/>
            <person name="Jabbour D."/>
            <person name="Luo H."/>
            <person name="Baker S.E."/>
            <person name="Pisabarro A.G."/>
            <person name="Walton J.D."/>
            <person name="Blanchette R.A."/>
            <person name="Henrissat B."/>
            <person name="Martin F."/>
            <person name="Cullen D."/>
            <person name="Hibbett D.S."/>
            <person name="Grigoriev I.V."/>
        </authorList>
    </citation>
    <scope>NUCLEOTIDE SEQUENCE [LARGE SCALE GENOMIC DNA]</scope>
    <source>
        <strain evidence="2">MUCL 33604</strain>
    </source>
</reference>